<dbReference type="EMBL" id="BDCO01000002">
    <property type="protein sequence ID" value="GAT34235.1"/>
    <property type="molecule type" value="Genomic_DNA"/>
</dbReference>
<dbReference type="Proteomes" id="UP000076023">
    <property type="component" value="Unassembled WGS sequence"/>
</dbReference>
<sequence length="118" mass="12230">MKTKSAIVGFLALAAATTAFAGGPQFAISINTGPVCRPAPICAPAPVVCRPISTYYGCPSPAFYAWGPSVVVVSQPGTTGFSTVPSYAPVAAPVYRVPPPVIQTQPITVYPSTFGWRK</sequence>
<dbReference type="InParanoid" id="A0A146G981"/>
<name>A0A146G981_TERSA</name>
<accession>A0A146G981</accession>
<comment type="caution">
    <text evidence="2">The sequence shown here is derived from an EMBL/GenBank/DDBJ whole genome shotgun (WGS) entry which is preliminary data.</text>
</comment>
<feature type="chain" id="PRO_5007524840" evidence="1">
    <location>
        <begin position="22"/>
        <end position="118"/>
    </location>
</feature>
<keyword evidence="1" id="KW-0732">Signal</keyword>
<protein>
    <submittedName>
        <fullName evidence="2">Uncharacterized protein</fullName>
    </submittedName>
</protein>
<evidence type="ECO:0000313" key="2">
    <source>
        <dbReference type="EMBL" id="GAT34235.1"/>
    </source>
</evidence>
<evidence type="ECO:0000313" key="3">
    <source>
        <dbReference type="Proteomes" id="UP000076023"/>
    </source>
</evidence>
<organism evidence="2 3">
    <name type="scientific">Terrimicrobium sacchariphilum</name>
    <dbReference type="NCBI Taxonomy" id="690879"/>
    <lineage>
        <taxon>Bacteria</taxon>
        <taxon>Pseudomonadati</taxon>
        <taxon>Verrucomicrobiota</taxon>
        <taxon>Terrimicrobiia</taxon>
        <taxon>Terrimicrobiales</taxon>
        <taxon>Terrimicrobiaceae</taxon>
        <taxon>Terrimicrobium</taxon>
    </lineage>
</organism>
<dbReference type="OrthoDB" id="9896530at2"/>
<gene>
    <name evidence="2" type="ORF">TSACC_22659</name>
</gene>
<keyword evidence="3" id="KW-1185">Reference proteome</keyword>
<dbReference type="STRING" id="690879.TSACC_22659"/>
<dbReference type="AlphaFoldDB" id="A0A146G981"/>
<dbReference type="RefSeq" id="WP_075079885.1">
    <property type="nucleotide sequence ID" value="NZ_BDCO01000002.1"/>
</dbReference>
<feature type="signal peptide" evidence="1">
    <location>
        <begin position="1"/>
        <end position="21"/>
    </location>
</feature>
<reference evidence="3" key="1">
    <citation type="journal article" date="2017" name="Genome Announc.">
        <title>Draft Genome Sequence of Terrimicrobium sacchariphilum NM-5T, a Facultative Anaerobic Soil Bacterium of the Class Spartobacteria.</title>
        <authorList>
            <person name="Qiu Y.L."/>
            <person name="Tourlousse D.M."/>
            <person name="Matsuura N."/>
            <person name="Ohashi A."/>
            <person name="Sekiguchi Y."/>
        </authorList>
    </citation>
    <scope>NUCLEOTIDE SEQUENCE [LARGE SCALE GENOMIC DNA]</scope>
    <source>
        <strain evidence="3">NM-5</strain>
    </source>
</reference>
<proteinExistence type="predicted"/>
<evidence type="ECO:0000256" key="1">
    <source>
        <dbReference type="SAM" id="SignalP"/>
    </source>
</evidence>